<evidence type="ECO:0000313" key="7">
    <source>
        <dbReference type="Proteomes" id="UP000257109"/>
    </source>
</evidence>
<evidence type="ECO:0000256" key="3">
    <source>
        <dbReference type="PIRSR" id="PIRSR000103-1"/>
    </source>
</evidence>
<dbReference type="Gene3D" id="1.10.1040.10">
    <property type="entry name" value="N-(1-d-carboxylethyl)-l-norvaline Dehydrogenase, domain 2"/>
    <property type="match status" value="1"/>
</dbReference>
<keyword evidence="1" id="KW-0560">Oxidoreductase</keyword>
<dbReference type="EMBL" id="QJKJ01016277">
    <property type="protein sequence ID" value="RDX61214.1"/>
    <property type="molecule type" value="Genomic_DNA"/>
</dbReference>
<protein>
    <submittedName>
        <fullName evidence="6">3-hydroxyisobutyrate dehydrogenase-like 3, mitochondrial</fullName>
    </submittedName>
</protein>
<evidence type="ECO:0000313" key="6">
    <source>
        <dbReference type="EMBL" id="RDX61214.1"/>
    </source>
</evidence>
<dbReference type="SUPFAM" id="SSF51735">
    <property type="entry name" value="NAD(P)-binding Rossmann-fold domains"/>
    <property type="match status" value="1"/>
</dbReference>
<reference evidence="6" key="1">
    <citation type="submission" date="2018-05" db="EMBL/GenBank/DDBJ databases">
        <title>Draft genome of Mucuna pruriens seed.</title>
        <authorList>
            <person name="Nnadi N.E."/>
            <person name="Vos R."/>
            <person name="Hasami M.H."/>
            <person name="Devisetty U.K."/>
            <person name="Aguiy J.C."/>
        </authorList>
    </citation>
    <scope>NUCLEOTIDE SEQUENCE [LARGE SCALE GENOMIC DNA]</scope>
    <source>
        <strain evidence="6">JCA_2017</strain>
    </source>
</reference>
<dbReference type="InterPro" id="IPR036291">
    <property type="entry name" value="NAD(P)-bd_dom_sf"/>
</dbReference>
<dbReference type="InterPro" id="IPR008927">
    <property type="entry name" value="6-PGluconate_DH-like_C_sf"/>
</dbReference>
<dbReference type="GO" id="GO:0050661">
    <property type="term" value="F:NADP binding"/>
    <property type="evidence" value="ECO:0007669"/>
    <property type="project" value="InterPro"/>
</dbReference>
<organism evidence="6 7">
    <name type="scientific">Mucuna pruriens</name>
    <name type="common">Velvet bean</name>
    <name type="synonym">Dolichos pruriens</name>
    <dbReference type="NCBI Taxonomy" id="157652"/>
    <lineage>
        <taxon>Eukaryota</taxon>
        <taxon>Viridiplantae</taxon>
        <taxon>Streptophyta</taxon>
        <taxon>Embryophyta</taxon>
        <taxon>Tracheophyta</taxon>
        <taxon>Spermatophyta</taxon>
        <taxon>Magnoliopsida</taxon>
        <taxon>eudicotyledons</taxon>
        <taxon>Gunneridae</taxon>
        <taxon>Pentapetalae</taxon>
        <taxon>rosids</taxon>
        <taxon>fabids</taxon>
        <taxon>Fabales</taxon>
        <taxon>Fabaceae</taxon>
        <taxon>Papilionoideae</taxon>
        <taxon>50 kb inversion clade</taxon>
        <taxon>NPAAA clade</taxon>
        <taxon>indigoferoid/millettioid clade</taxon>
        <taxon>Phaseoleae</taxon>
        <taxon>Mucuna</taxon>
    </lineage>
</organism>
<sequence>MGTPYPNPIAPSETRIGWIGIGVMGFAMASRLLAGGYSVTIYARNPSHPNAISLQSQGASLAHSPAQLAQLSDVLFTMVGHPSDVRSLLLDGPNAVVPSLRPNSVAVDTTSSHPELARHIWSAARERGAWSVDAPVSGGDIGARDGKLAIFAAGEKGVVEWLGPLMAILGRATYMGPAGCGQSCKIANQITIGANLIGLSEGLVFAKRAGLHVGEFLDAIRDGAAGSKALDLFGKRMIERDFRPGGFAEYQVKDLGMGVDVVEGGDDAHLVVLPGASLFKQFFTSMVANGQGKLGTQGVISVIHRINANTE</sequence>
<accession>A0A371E5A6</accession>
<dbReference type="Gene3D" id="3.40.50.720">
    <property type="entry name" value="NAD(P)-binding Rossmann-like Domain"/>
    <property type="match status" value="1"/>
</dbReference>
<dbReference type="GO" id="GO:0051287">
    <property type="term" value="F:NAD binding"/>
    <property type="evidence" value="ECO:0007669"/>
    <property type="project" value="InterPro"/>
</dbReference>
<dbReference type="SUPFAM" id="SSF48179">
    <property type="entry name" value="6-phosphogluconate dehydrogenase C-terminal domain-like"/>
    <property type="match status" value="1"/>
</dbReference>
<dbReference type="PANTHER" id="PTHR43060:SF13">
    <property type="entry name" value="3-HYDROXYISOBUTYRATE DEHYDROGENASE-LIKE 2, MITOCHONDRIAL-RELATED"/>
    <property type="match status" value="1"/>
</dbReference>
<dbReference type="InterPro" id="IPR013328">
    <property type="entry name" value="6PGD_dom2"/>
</dbReference>
<feature type="domain" description="6-phosphogluconate dehydrogenase NADP-binding" evidence="4">
    <location>
        <begin position="15"/>
        <end position="175"/>
    </location>
</feature>
<dbReference type="Proteomes" id="UP000257109">
    <property type="component" value="Unassembled WGS sequence"/>
</dbReference>
<dbReference type="PANTHER" id="PTHR43060">
    <property type="entry name" value="3-HYDROXYISOBUTYRATE DEHYDROGENASE-LIKE 1, MITOCHONDRIAL-RELATED"/>
    <property type="match status" value="1"/>
</dbReference>
<dbReference type="STRING" id="157652.A0A371E5A6"/>
<proteinExistence type="predicted"/>
<dbReference type="InterPro" id="IPR029154">
    <property type="entry name" value="HIBADH-like_NADP-bd"/>
</dbReference>
<dbReference type="AlphaFoldDB" id="A0A371E5A6"/>
<evidence type="ECO:0000259" key="5">
    <source>
        <dbReference type="Pfam" id="PF14833"/>
    </source>
</evidence>
<keyword evidence="7" id="KW-1185">Reference proteome</keyword>
<dbReference type="Pfam" id="PF03446">
    <property type="entry name" value="NAD_binding_2"/>
    <property type="match status" value="1"/>
</dbReference>
<dbReference type="GO" id="GO:0016616">
    <property type="term" value="F:oxidoreductase activity, acting on the CH-OH group of donors, NAD or NADP as acceptor"/>
    <property type="evidence" value="ECO:0007669"/>
    <property type="project" value="UniProtKB-ARBA"/>
</dbReference>
<dbReference type="OrthoDB" id="435038at2759"/>
<dbReference type="InterPro" id="IPR015815">
    <property type="entry name" value="HIBADH-related"/>
</dbReference>
<comment type="caution">
    <text evidence="6">The sequence shown here is derived from an EMBL/GenBank/DDBJ whole genome shotgun (WGS) entry which is preliminary data.</text>
</comment>
<feature type="active site" evidence="3">
    <location>
        <position position="185"/>
    </location>
</feature>
<feature type="non-terminal residue" evidence="6">
    <location>
        <position position="1"/>
    </location>
</feature>
<evidence type="ECO:0000256" key="2">
    <source>
        <dbReference type="ARBA" id="ARBA00023027"/>
    </source>
</evidence>
<feature type="domain" description="3-hydroxyisobutyrate dehydrogenase-like NAD-binding" evidence="5">
    <location>
        <begin position="179"/>
        <end position="302"/>
    </location>
</feature>
<dbReference type="Pfam" id="PF14833">
    <property type="entry name" value="NAD_binding_11"/>
    <property type="match status" value="1"/>
</dbReference>
<dbReference type="InterPro" id="IPR006115">
    <property type="entry name" value="6PGDH_NADP-bd"/>
</dbReference>
<evidence type="ECO:0000259" key="4">
    <source>
        <dbReference type="Pfam" id="PF03446"/>
    </source>
</evidence>
<dbReference type="PIRSF" id="PIRSF000103">
    <property type="entry name" value="HIBADH"/>
    <property type="match status" value="1"/>
</dbReference>
<keyword evidence="2" id="KW-0520">NAD</keyword>
<gene>
    <name evidence="6" type="ORF">CR513_60576</name>
</gene>
<name>A0A371E5A6_MUCPR</name>
<evidence type="ECO:0000256" key="1">
    <source>
        <dbReference type="ARBA" id="ARBA00023002"/>
    </source>
</evidence>